<dbReference type="EMBL" id="GL636126">
    <property type="protein sequence ID" value="EFW11540.1"/>
    <property type="molecule type" value="Genomic_DNA"/>
</dbReference>
<evidence type="ECO:0000313" key="2">
    <source>
        <dbReference type="Proteomes" id="UP000013568"/>
    </source>
</evidence>
<feature type="non-terminal residue" evidence="1">
    <location>
        <position position="69"/>
    </location>
</feature>
<keyword evidence="2" id="KW-1185">Reference proteome</keyword>
<protein>
    <submittedName>
        <fullName evidence="1">Uncharacterized protein</fullName>
    </submittedName>
</protein>
<sequence length="69" mass="7812">MLPLDDLLHHGIGHLRDPRRRHISVIPLFKCNGNLTCGRAFGVQRQDLVIHRGNTGLVFLHHCGLKVEL</sequence>
<evidence type="ECO:0000313" key="1">
    <source>
        <dbReference type="EMBL" id="EFW11540.1"/>
    </source>
</evidence>
<dbReference type="HOGENOM" id="CLU_2782141_0_0_6"/>
<reference evidence="2" key="1">
    <citation type="journal article" date="2011" name="Genome Biol. Evol.">
        <title>Massive genomic decay in Serratia symbiotica, a recently evolved symbiont of aphids.</title>
        <authorList>
            <person name="Burke G.R."/>
            <person name="Moran N.A."/>
        </authorList>
    </citation>
    <scope>NUCLEOTIDE SEQUENCE [LARGE SCALE GENOMIC DNA]</scope>
    <source>
        <strain evidence="2">Tucson</strain>
    </source>
</reference>
<accession>E9CPY4</accession>
<name>E9CPY4_9GAMM</name>
<dbReference type="AlphaFoldDB" id="E9CPY4"/>
<dbReference type="Proteomes" id="UP000013568">
    <property type="component" value="Unassembled WGS sequence"/>
</dbReference>
<proteinExistence type="predicted"/>
<organism evidence="1 2">
    <name type="scientific">Serratia symbiotica str. Tucson</name>
    <dbReference type="NCBI Taxonomy" id="914128"/>
    <lineage>
        <taxon>Bacteria</taxon>
        <taxon>Pseudomonadati</taxon>
        <taxon>Pseudomonadota</taxon>
        <taxon>Gammaproteobacteria</taxon>
        <taxon>Enterobacterales</taxon>
        <taxon>Yersiniaceae</taxon>
        <taxon>Serratia</taxon>
        <taxon>Serratia symbiotica</taxon>
    </lineage>
</organism>
<gene>
    <name evidence="1" type="ORF">SSYM_2638</name>
</gene>